<feature type="region of interest" description="Disordered" evidence="1">
    <location>
        <begin position="83"/>
        <end position="102"/>
    </location>
</feature>
<dbReference type="Gene3D" id="3.40.50.150">
    <property type="entry name" value="Vaccinia Virus protein VP39"/>
    <property type="match status" value="1"/>
</dbReference>
<keyword evidence="3" id="KW-1185">Reference proteome</keyword>
<dbReference type="GO" id="GO:0032259">
    <property type="term" value="P:methylation"/>
    <property type="evidence" value="ECO:0007669"/>
    <property type="project" value="UniProtKB-KW"/>
</dbReference>
<accession>A0A286USP9</accession>
<dbReference type="InParanoid" id="A0A286USP9"/>
<dbReference type="InterPro" id="IPR019410">
    <property type="entry name" value="Methyltransf_16"/>
</dbReference>
<dbReference type="Pfam" id="PF10294">
    <property type="entry name" value="Methyltransf_16"/>
    <property type="match status" value="1"/>
</dbReference>
<dbReference type="EMBL" id="NBII01000002">
    <property type="protein sequence ID" value="PAV22599.1"/>
    <property type="molecule type" value="Genomic_DNA"/>
</dbReference>
<dbReference type="STRING" id="2282107.A0A286USP9"/>
<proteinExistence type="predicted"/>
<dbReference type="Proteomes" id="UP000217199">
    <property type="component" value="Unassembled WGS sequence"/>
</dbReference>
<feature type="compositionally biased region" description="Acidic residues" evidence="1">
    <location>
        <begin position="88"/>
        <end position="102"/>
    </location>
</feature>
<evidence type="ECO:0000256" key="1">
    <source>
        <dbReference type="SAM" id="MobiDB-lite"/>
    </source>
</evidence>
<dbReference type="PANTHER" id="PTHR14614:SF147">
    <property type="entry name" value="S-ADENOSYLMETHIONINE-DEPENDENT METHYLTRANSFERASE OF THE SEVEN BETA-STRAND FAMILY"/>
    <property type="match status" value="1"/>
</dbReference>
<dbReference type="FunCoup" id="A0A286USP9">
    <property type="interactions" value="26"/>
</dbReference>
<organism evidence="2 3">
    <name type="scientific">Pyrrhoderma noxium</name>
    <dbReference type="NCBI Taxonomy" id="2282107"/>
    <lineage>
        <taxon>Eukaryota</taxon>
        <taxon>Fungi</taxon>
        <taxon>Dikarya</taxon>
        <taxon>Basidiomycota</taxon>
        <taxon>Agaricomycotina</taxon>
        <taxon>Agaricomycetes</taxon>
        <taxon>Hymenochaetales</taxon>
        <taxon>Hymenochaetaceae</taxon>
        <taxon>Pyrrhoderma</taxon>
    </lineage>
</organism>
<dbReference type="GO" id="GO:0008757">
    <property type="term" value="F:S-adenosylmethionine-dependent methyltransferase activity"/>
    <property type="evidence" value="ECO:0007669"/>
    <property type="project" value="UniProtKB-ARBA"/>
</dbReference>
<dbReference type="SUPFAM" id="SSF53335">
    <property type="entry name" value="S-adenosyl-L-methionine-dependent methyltransferases"/>
    <property type="match status" value="1"/>
</dbReference>
<dbReference type="CDD" id="cd02440">
    <property type="entry name" value="AdoMet_MTases"/>
    <property type="match status" value="1"/>
</dbReference>
<comment type="caution">
    <text evidence="2">The sequence shown here is derived from an EMBL/GenBank/DDBJ whole genome shotgun (WGS) entry which is preliminary data.</text>
</comment>
<gene>
    <name evidence="2" type="ORF">PNOK_0255600</name>
</gene>
<evidence type="ECO:0000313" key="2">
    <source>
        <dbReference type="EMBL" id="PAV22599.1"/>
    </source>
</evidence>
<dbReference type="PANTHER" id="PTHR14614">
    <property type="entry name" value="HEPATOCELLULAR CARCINOMA-ASSOCIATED ANTIGEN"/>
    <property type="match status" value="1"/>
</dbReference>
<dbReference type="AlphaFoldDB" id="A0A286USP9"/>
<protein>
    <submittedName>
        <fullName evidence="2">S-adenosylmethionine-dependent methyltransferase</fullName>
    </submittedName>
</protein>
<name>A0A286USP9_9AGAM</name>
<keyword evidence="2" id="KW-0808">Transferase</keyword>
<dbReference type="InterPro" id="IPR029063">
    <property type="entry name" value="SAM-dependent_MTases_sf"/>
</dbReference>
<evidence type="ECO:0000313" key="3">
    <source>
        <dbReference type="Proteomes" id="UP000217199"/>
    </source>
</evidence>
<dbReference type="OrthoDB" id="433955at2759"/>
<keyword evidence="2" id="KW-0489">Methyltransferase</keyword>
<reference evidence="2 3" key="1">
    <citation type="journal article" date="2017" name="Mol. Ecol.">
        <title>Comparative and population genomic landscape of Phellinus noxius: A hypervariable fungus causing root rot in trees.</title>
        <authorList>
            <person name="Chung C.L."/>
            <person name="Lee T.J."/>
            <person name="Akiba M."/>
            <person name="Lee H.H."/>
            <person name="Kuo T.H."/>
            <person name="Liu D."/>
            <person name="Ke H.M."/>
            <person name="Yokoi T."/>
            <person name="Roa M.B."/>
            <person name="Lu M.J."/>
            <person name="Chang Y.Y."/>
            <person name="Ann P.J."/>
            <person name="Tsai J.N."/>
            <person name="Chen C.Y."/>
            <person name="Tzean S.S."/>
            <person name="Ota Y."/>
            <person name="Hattori T."/>
            <person name="Sahashi N."/>
            <person name="Liou R.F."/>
            <person name="Kikuchi T."/>
            <person name="Tsai I.J."/>
        </authorList>
    </citation>
    <scope>NUCLEOTIDE SEQUENCE [LARGE SCALE GENOMIC DNA]</scope>
    <source>
        <strain evidence="2 3">FFPRI411160</strain>
    </source>
</reference>
<sequence length="429" mass="47711">MDLHNFNPSTFLFPIAKLSSKTTDEIEEKIERLSLIYSIGDDKQLVSGRHNKPDASGTLAHLDATLRSLKRVKISKENVVADSGYASADEDDNDEEEDEKNEEDFVNMLQLVRSNTFERDHVISWLTGLISRSSSWIYPTSESLSDEEVEEREALVEKASALLSSFAGMDSDSEDEISREFTFPLPESGRTISIDLNDKFNSDDHDSVGLQSWASAIHLARLLAADPTSYGIYPTKQQRVLELGAGTGLLSIVTAKIINALEGNRTTKIVATDYHSDVLENLRRNVNINFMAAHQPSVDVKLLDWQYPTSDPPFDSEYDTILAADVVYHPSHATWIKGCVSNLLKRPSSSCPEGGVFWMIIAIRNNGRHEGLANAVLDVFPLSDKDSPSSNEPSEKPSLKVVSLRNLERTSGIGRTDESGYRLFKISWV</sequence>